<evidence type="ECO:0000259" key="2">
    <source>
        <dbReference type="Pfam" id="PF26640"/>
    </source>
</evidence>
<dbReference type="Proteomes" id="UP000813461">
    <property type="component" value="Unassembled WGS sequence"/>
</dbReference>
<sequence>MRLLNSTTLEFKVFSDQELPEYGILSHTWGNAEEEVSYQELRFLLRLTALPRRLASGINITLVAALEAAAGLDFSATGRETISSRPGYVKIKHAASLAKAHGLDWVWIDTCCIDKSSSAELQEAINSMYRWYQLAKVCIVYLDDAVLGNNPLGKHPDFERMLRESKWITRGWTLQELIAPSSVDFYNASWSYIGSKQTYLSSIRGITGIPESVLATGDLSYASVAQKMAWAAKRKTSRVEDRAYSLLGIFGVHLPMLYGERENAFRRLQEEILRTTTDDSIFAWRAAAGGFDTYRGLLARSPEEFQDCRLASRGQGTFSISNRGLRVELLLRPLWDSEHDDGLYLGLLNATWGKDKRIAIVLRRLEHPNFARVSANELESWKGLTDHILDNIYVDHAPSLPPRFQTCLIHSIWFRHGSTEHSVPAYNVQVMRPADLSRENPPHILVRPRAFGGHKDFRVSTHRNIFIASVELRHRPTLAEPMGNPMHLLLGYNSKTGEYWCRILGRLRWPTVSASDEQWRSALTKSSALHEGDTTASFSTGIPHMRNINIRMYPAIQQDRSCLIVEIEGLHLASHGRP</sequence>
<accession>A0A8K0QSZ0</accession>
<gene>
    <name evidence="3" type="ORF">FB567DRAFT_508700</name>
</gene>
<dbReference type="PANTHER" id="PTHR10622:SF12">
    <property type="entry name" value="HET DOMAIN-CONTAINING PROTEIN"/>
    <property type="match status" value="1"/>
</dbReference>
<feature type="domain" description="Heterokaryon incompatibility" evidence="1">
    <location>
        <begin position="91"/>
        <end position="144"/>
    </location>
</feature>
<dbReference type="InterPro" id="IPR058525">
    <property type="entry name" value="DUF8212"/>
</dbReference>
<dbReference type="AlphaFoldDB" id="A0A8K0QSZ0"/>
<organism evidence="3 4">
    <name type="scientific">Paraphoma chrysanthemicola</name>
    <dbReference type="NCBI Taxonomy" id="798071"/>
    <lineage>
        <taxon>Eukaryota</taxon>
        <taxon>Fungi</taxon>
        <taxon>Dikarya</taxon>
        <taxon>Ascomycota</taxon>
        <taxon>Pezizomycotina</taxon>
        <taxon>Dothideomycetes</taxon>
        <taxon>Pleosporomycetidae</taxon>
        <taxon>Pleosporales</taxon>
        <taxon>Pleosporineae</taxon>
        <taxon>Phaeosphaeriaceae</taxon>
        <taxon>Paraphoma</taxon>
    </lineage>
</organism>
<name>A0A8K0QSZ0_9PLEO</name>
<dbReference type="Pfam" id="PF06985">
    <property type="entry name" value="HET"/>
    <property type="match status" value="1"/>
</dbReference>
<proteinExistence type="predicted"/>
<dbReference type="EMBL" id="JAGMVJ010000032">
    <property type="protein sequence ID" value="KAH7068542.1"/>
    <property type="molecule type" value="Genomic_DNA"/>
</dbReference>
<dbReference type="Pfam" id="PF26640">
    <property type="entry name" value="DUF8212"/>
    <property type="match status" value="1"/>
</dbReference>
<comment type="caution">
    <text evidence="3">The sequence shown here is derived from an EMBL/GenBank/DDBJ whole genome shotgun (WGS) entry which is preliminary data.</text>
</comment>
<feature type="domain" description="DUF8212" evidence="2">
    <location>
        <begin position="263"/>
        <end position="297"/>
    </location>
</feature>
<protein>
    <submittedName>
        <fullName evidence="3">Heterokaryon incompatibility protein-domain-containing protein</fullName>
    </submittedName>
</protein>
<reference evidence="3" key="1">
    <citation type="journal article" date="2021" name="Nat. Commun.">
        <title>Genetic determinants of endophytism in the Arabidopsis root mycobiome.</title>
        <authorList>
            <person name="Mesny F."/>
            <person name="Miyauchi S."/>
            <person name="Thiergart T."/>
            <person name="Pickel B."/>
            <person name="Atanasova L."/>
            <person name="Karlsson M."/>
            <person name="Huettel B."/>
            <person name="Barry K.W."/>
            <person name="Haridas S."/>
            <person name="Chen C."/>
            <person name="Bauer D."/>
            <person name="Andreopoulos W."/>
            <person name="Pangilinan J."/>
            <person name="LaButti K."/>
            <person name="Riley R."/>
            <person name="Lipzen A."/>
            <person name="Clum A."/>
            <person name="Drula E."/>
            <person name="Henrissat B."/>
            <person name="Kohler A."/>
            <person name="Grigoriev I.V."/>
            <person name="Martin F.M."/>
            <person name="Hacquard S."/>
        </authorList>
    </citation>
    <scope>NUCLEOTIDE SEQUENCE</scope>
    <source>
        <strain evidence="3">MPI-SDFR-AT-0120</strain>
    </source>
</reference>
<dbReference type="OrthoDB" id="674604at2759"/>
<dbReference type="PANTHER" id="PTHR10622">
    <property type="entry name" value="HET DOMAIN-CONTAINING PROTEIN"/>
    <property type="match status" value="1"/>
</dbReference>
<keyword evidence="4" id="KW-1185">Reference proteome</keyword>
<dbReference type="InterPro" id="IPR010730">
    <property type="entry name" value="HET"/>
</dbReference>
<evidence type="ECO:0000313" key="4">
    <source>
        <dbReference type="Proteomes" id="UP000813461"/>
    </source>
</evidence>
<evidence type="ECO:0000313" key="3">
    <source>
        <dbReference type="EMBL" id="KAH7068542.1"/>
    </source>
</evidence>
<evidence type="ECO:0000259" key="1">
    <source>
        <dbReference type="Pfam" id="PF06985"/>
    </source>
</evidence>